<evidence type="ECO:0000256" key="2">
    <source>
        <dbReference type="ARBA" id="ARBA00022691"/>
    </source>
</evidence>
<dbReference type="RefSeq" id="WP_108892445.1">
    <property type="nucleotide sequence ID" value="NZ_ONZF01000001.1"/>
</dbReference>
<feature type="domain" description="Radical SAM core" evidence="6">
    <location>
        <begin position="1"/>
        <end position="221"/>
    </location>
</feature>
<dbReference type="Proteomes" id="UP000244912">
    <property type="component" value="Unassembled WGS sequence"/>
</dbReference>
<dbReference type="InterPro" id="IPR013785">
    <property type="entry name" value="Aldolase_TIM"/>
</dbReference>
<evidence type="ECO:0000256" key="3">
    <source>
        <dbReference type="ARBA" id="ARBA00022723"/>
    </source>
</evidence>
<evidence type="ECO:0000259" key="6">
    <source>
        <dbReference type="PROSITE" id="PS51918"/>
    </source>
</evidence>
<dbReference type="InterPro" id="IPR058240">
    <property type="entry name" value="rSAM_sf"/>
</dbReference>
<reference evidence="8" key="1">
    <citation type="submission" date="2018-03" db="EMBL/GenBank/DDBJ databases">
        <authorList>
            <person name="Rodrigo-Torres L."/>
            <person name="Arahal R. D."/>
            <person name="Lucena T."/>
        </authorList>
    </citation>
    <scope>NUCLEOTIDE SEQUENCE [LARGE SCALE GENOMIC DNA]</scope>
    <source>
        <strain evidence="8">CECT 8504</strain>
    </source>
</reference>
<evidence type="ECO:0000313" key="7">
    <source>
        <dbReference type="EMBL" id="SPJ22577.1"/>
    </source>
</evidence>
<dbReference type="SFLD" id="SFLDG01072">
    <property type="entry name" value="dehydrogenase_like"/>
    <property type="match status" value="1"/>
</dbReference>
<proteinExistence type="predicted"/>
<evidence type="ECO:0000256" key="5">
    <source>
        <dbReference type="ARBA" id="ARBA00023014"/>
    </source>
</evidence>
<dbReference type="SFLD" id="SFLDG01067">
    <property type="entry name" value="SPASM/twitch_domain_containing"/>
    <property type="match status" value="1"/>
</dbReference>
<dbReference type="InterPro" id="IPR007197">
    <property type="entry name" value="rSAM"/>
</dbReference>
<accession>A0A2R8BQZ1</accession>
<dbReference type="Gene3D" id="3.20.20.70">
    <property type="entry name" value="Aldolase class I"/>
    <property type="match status" value="1"/>
</dbReference>
<dbReference type="CDD" id="cd01335">
    <property type="entry name" value="Radical_SAM"/>
    <property type="match status" value="1"/>
</dbReference>
<dbReference type="EMBL" id="ONZF01000001">
    <property type="protein sequence ID" value="SPJ22577.1"/>
    <property type="molecule type" value="Genomic_DNA"/>
</dbReference>
<dbReference type="InterPro" id="IPR023867">
    <property type="entry name" value="Sulphatase_maturase_rSAM"/>
</dbReference>
<dbReference type="EC" id="1.1.99.-" evidence="7"/>
<comment type="cofactor">
    <cofactor evidence="1">
        <name>[4Fe-4S] cluster</name>
        <dbReference type="ChEBI" id="CHEBI:49883"/>
    </cofactor>
</comment>
<dbReference type="PANTHER" id="PTHR43273">
    <property type="entry name" value="ANAEROBIC SULFATASE-MATURATING ENZYME HOMOLOG ASLB-RELATED"/>
    <property type="match status" value="1"/>
</dbReference>
<keyword evidence="4" id="KW-0408">Iron</keyword>
<dbReference type="GO" id="GO:0016491">
    <property type="term" value="F:oxidoreductase activity"/>
    <property type="evidence" value="ECO:0007669"/>
    <property type="project" value="UniProtKB-KW"/>
</dbReference>
<evidence type="ECO:0000256" key="1">
    <source>
        <dbReference type="ARBA" id="ARBA00001966"/>
    </source>
</evidence>
<keyword evidence="2" id="KW-0949">S-adenosyl-L-methionine</keyword>
<sequence>MITTVVIKTNRACNLRCGYCYYINEATERYGETISLDTVEMLYHHLSDHVPPDQSVRLIWHGGEPMMIGPRRFLRFLELQREYFKRPPLNSIQTNGTIWNPAWIELIQHYSVEIGLSIDGPADVHNRKRPDIRGRGTFGALREFTDTLNYFEIPWGALTVVADDFVGAGYFKTLDLLGASSCDLLPVMRFHGAPDTDETARIRMIAEVLRLYREWRDHWQDRFLVRLFASYIGGLAGHPSVFANTGMSPEAFRSFVVLETDGSICTDVEFSEIERASGAPHYTLGRAVFDRDFSFANVVEELDRRDRMFGLTALSEGCLGCDFSSACGGGHPGSRYSLLRNDFQSRSAHCDLMAALGITVRSDLQSIGYGGN</sequence>
<dbReference type="SFLD" id="SFLDG01386">
    <property type="entry name" value="main_SPASM_domain-containing"/>
    <property type="match status" value="1"/>
</dbReference>
<evidence type="ECO:0000256" key="4">
    <source>
        <dbReference type="ARBA" id="ARBA00023004"/>
    </source>
</evidence>
<keyword evidence="8" id="KW-1185">Reference proteome</keyword>
<dbReference type="AlphaFoldDB" id="A0A2R8BQZ1"/>
<name>A0A2R8BQZ1_9RHOB</name>
<organism evidence="7 8">
    <name type="scientific">Palleronia abyssalis</name>
    <dbReference type="NCBI Taxonomy" id="1501240"/>
    <lineage>
        <taxon>Bacteria</taxon>
        <taxon>Pseudomonadati</taxon>
        <taxon>Pseudomonadota</taxon>
        <taxon>Alphaproteobacteria</taxon>
        <taxon>Rhodobacterales</taxon>
        <taxon>Roseobacteraceae</taxon>
        <taxon>Palleronia</taxon>
    </lineage>
</organism>
<keyword evidence="7" id="KW-0560">Oxidoreductase</keyword>
<dbReference type="SFLD" id="SFLDS00029">
    <property type="entry name" value="Radical_SAM"/>
    <property type="match status" value="1"/>
</dbReference>
<dbReference type="GO" id="GO:0046872">
    <property type="term" value="F:metal ion binding"/>
    <property type="evidence" value="ECO:0007669"/>
    <property type="project" value="UniProtKB-KW"/>
</dbReference>
<evidence type="ECO:0000313" key="8">
    <source>
        <dbReference type="Proteomes" id="UP000244912"/>
    </source>
</evidence>
<dbReference type="PROSITE" id="PS51918">
    <property type="entry name" value="RADICAL_SAM"/>
    <property type="match status" value="1"/>
</dbReference>
<dbReference type="Pfam" id="PF04055">
    <property type="entry name" value="Radical_SAM"/>
    <property type="match status" value="1"/>
</dbReference>
<dbReference type="SUPFAM" id="SSF102114">
    <property type="entry name" value="Radical SAM enzymes"/>
    <property type="match status" value="1"/>
</dbReference>
<dbReference type="PANTHER" id="PTHR43273:SF8">
    <property type="entry name" value="RADICAL SAM DOMAIN PROTEIN"/>
    <property type="match status" value="1"/>
</dbReference>
<keyword evidence="3" id="KW-0479">Metal-binding</keyword>
<gene>
    <name evidence="7" type="primary">chuR</name>
    <name evidence="7" type="ORF">PAA8504_00372</name>
</gene>
<dbReference type="GO" id="GO:0051536">
    <property type="term" value="F:iron-sulfur cluster binding"/>
    <property type="evidence" value="ECO:0007669"/>
    <property type="project" value="UniProtKB-KW"/>
</dbReference>
<keyword evidence="5" id="KW-0411">Iron-sulfur</keyword>
<dbReference type="OrthoDB" id="9782387at2"/>
<protein>
    <submittedName>
        <fullName evidence="7">Anaerobic sulfatase-maturating enzyme</fullName>
        <ecNumber evidence="7">1.1.99.-</ecNumber>
    </submittedName>
</protein>